<reference evidence="1 2" key="1">
    <citation type="journal article" date="2018" name="Sci. Rep.">
        <title>Genomic signatures of local adaptation to the degree of environmental predictability in rotifers.</title>
        <authorList>
            <person name="Franch-Gras L."/>
            <person name="Hahn C."/>
            <person name="Garcia-Roger E.M."/>
            <person name="Carmona M.J."/>
            <person name="Serra M."/>
            <person name="Gomez A."/>
        </authorList>
    </citation>
    <scope>NUCLEOTIDE SEQUENCE [LARGE SCALE GENOMIC DNA]</scope>
    <source>
        <strain evidence="1">HYR1</strain>
    </source>
</reference>
<name>A0A3M7RE26_BRAPC</name>
<dbReference type="AlphaFoldDB" id="A0A3M7RE26"/>
<dbReference type="EMBL" id="REGN01003581">
    <property type="protein sequence ID" value="RNA21852.1"/>
    <property type="molecule type" value="Genomic_DNA"/>
</dbReference>
<keyword evidence="2" id="KW-1185">Reference proteome</keyword>
<evidence type="ECO:0000313" key="2">
    <source>
        <dbReference type="Proteomes" id="UP000276133"/>
    </source>
</evidence>
<proteinExistence type="predicted"/>
<dbReference type="Proteomes" id="UP000276133">
    <property type="component" value="Unassembled WGS sequence"/>
</dbReference>
<evidence type="ECO:0000313" key="1">
    <source>
        <dbReference type="EMBL" id="RNA21852.1"/>
    </source>
</evidence>
<accession>A0A3M7RE26</accession>
<protein>
    <submittedName>
        <fullName evidence="1">Uncharacterized protein</fullName>
    </submittedName>
</protein>
<sequence length="120" mass="14405">MNLLMAENSSLRIKQVYPNILSLIFINIDNLTKIITRKNLITTLIYQKKTMALLDFLSLSFEFCLEFDKNDDQNIFIINFTQFFSLKENYEILKRKLFKHILQKKEHIPCFTCYMMYSIS</sequence>
<organism evidence="1 2">
    <name type="scientific">Brachionus plicatilis</name>
    <name type="common">Marine rotifer</name>
    <name type="synonym">Brachionus muelleri</name>
    <dbReference type="NCBI Taxonomy" id="10195"/>
    <lineage>
        <taxon>Eukaryota</taxon>
        <taxon>Metazoa</taxon>
        <taxon>Spiralia</taxon>
        <taxon>Gnathifera</taxon>
        <taxon>Rotifera</taxon>
        <taxon>Eurotatoria</taxon>
        <taxon>Monogononta</taxon>
        <taxon>Pseudotrocha</taxon>
        <taxon>Ploima</taxon>
        <taxon>Brachionidae</taxon>
        <taxon>Brachionus</taxon>
    </lineage>
</organism>
<gene>
    <name evidence="1" type="ORF">BpHYR1_027883</name>
</gene>
<comment type="caution">
    <text evidence="1">The sequence shown here is derived from an EMBL/GenBank/DDBJ whole genome shotgun (WGS) entry which is preliminary data.</text>
</comment>